<evidence type="ECO:0000313" key="4">
    <source>
        <dbReference type="EMBL" id="RWA10505.1"/>
    </source>
</evidence>
<dbReference type="AlphaFoldDB" id="A0A439D7X8"/>
<evidence type="ECO:0000256" key="1">
    <source>
        <dbReference type="ARBA" id="ARBA00022737"/>
    </source>
</evidence>
<protein>
    <recommendedName>
        <fullName evidence="3">Nephrocystin 3-like N-terminal domain-containing protein</fullName>
    </recommendedName>
</protein>
<proteinExistence type="predicted"/>
<feature type="region of interest" description="Disordered" evidence="2">
    <location>
        <begin position="880"/>
        <end position="924"/>
    </location>
</feature>
<dbReference type="InterPro" id="IPR027417">
    <property type="entry name" value="P-loop_NTPase"/>
</dbReference>
<sequence length="1013" mass="113531">MSPAMDPLSGIAFVAGIIQLIDLSSRLAFECSRQIGIARYLIHDAATLKANIDEIMTRLQPLRQMAERTDMERTVIQCFEHCMDTSAMIGSLQMMNPKKRASLAFYIRLKLSSLCKQLPGLALRSMREWQELEFRYTSNLCSKACSDYNFSTHSTSSPINRVLLARSGQRSLGPRLLHLLTSDIPASSRDRCEMDLKYGILDEIYKGAGQPHSSIVTLDPAYQKKLQQKLLRRLDYPGINDRYSEIFDAPGTSFSWILDPSTDSGGYGVGFRHWLSDSRGLYYIKGKAGAGKSTLMKYLHKSFERVDSLSFLGGTEPTSTYSKQSECDRQGNQKAYVASFFFKGTGTTIQKSSVGFLRSILLQILSQDPTVIPSVAPSRWEALLLFGEDPKPLDLTELQQMVVSSLRRRHEFETFLLVDGLDECRSPAEVLDLLHNIGACPGVKICISSRSLPELRRLDSAPMLTLENCTWKDVEDFVASKIEAQLSLTSEPNIGSDTKEELVDVLTRRASGCFLWVALVVKSLREMLENGKRETDLLRFVCDVPVELEGLYDSLLDELKASKPSIASLLHFICLSREPISLLRLSYMEMKFPESVLHQEISPVSEDSLKLRVKNSIESIVFRSKGFLVIIWPESSYISGGFGTGEWDGHIDLIHYSAREYFEAETSLNRWFWDYQAEYDHAARYCAASLSLLKTSALGDHAIPSVSIEAFKCAYMAMFTSEKNVEAVILILDEVESICYALLETPASPSSLWTDVEQNATKFHSIFADQFPMERLALWHWSGTTITGGNKGERLSAKLRGKVIALCSKYGFANLGEAPRMTRKTPEFEIAPSRGDISVVQWLLNGRTEIDAMQTETGIDLHVAKDQSALDANNIAEETRHATNGLYRDKPPRPSTKHIESDRFENVIHDERASSKNRPENAPRQFRASRLEIFKLHLTKDASSEDDLGIHDDEADYSDDVEDASWGTTSSTECSLGGDHPLTAFKDEAIQAVLRGFIEYRKNAGANVPDRST</sequence>
<dbReference type="EMBL" id="RYZI01000111">
    <property type="protein sequence ID" value="RWA10505.1"/>
    <property type="molecule type" value="Genomic_DNA"/>
</dbReference>
<dbReference type="STRING" id="363999.A0A439D7X8"/>
<keyword evidence="5" id="KW-1185">Reference proteome</keyword>
<dbReference type="Gene3D" id="3.40.50.300">
    <property type="entry name" value="P-loop containing nucleotide triphosphate hydrolases"/>
    <property type="match status" value="1"/>
</dbReference>
<dbReference type="SUPFAM" id="SSF52540">
    <property type="entry name" value="P-loop containing nucleoside triphosphate hydrolases"/>
    <property type="match status" value="1"/>
</dbReference>
<gene>
    <name evidence="4" type="ORF">EKO27_g4579</name>
</gene>
<comment type="caution">
    <text evidence="4">The sequence shown here is derived from an EMBL/GenBank/DDBJ whole genome shotgun (WGS) entry which is preliminary data.</text>
</comment>
<feature type="compositionally biased region" description="Acidic residues" evidence="2">
    <location>
        <begin position="953"/>
        <end position="963"/>
    </location>
</feature>
<accession>A0A439D7X8</accession>
<reference evidence="4 5" key="1">
    <citation type="submission" date="2018-12" db="EMBL/GenBank/DDBJ databases">
        <title>Draft genome sequence of Xylaria grammica IHI A82.</title>
        <authorList>
            <person name="Buettner E."/>
            <person name="Kellner H."/>
        </authorList>
    </citation>
    <scope>NUCLEOTIDE SEQUENCE [LARGE SCALE GENOMIC DNA]</scope>
    <source>
        <strain evidence="4 5">IHI A82</strain>
    </source>
</reference>
<dbReference type="Proteomes" id="UP000286045">
    <property type="component" value="Unassembled WGS sequence"/>
</dbReference>
<dbReference type="PANTHER" id="PTHR10039">
    <property type="entry name" value="AMELOGENIN"/>
    <property type="match status" value="1"/>
</dbReference>
<dbReference type="InterPro" id="IPR056884">
    <property type="entry name" value="NPHP3-like_N"/>
</dbReference>
<name>A0A439D7X8_9PEZI</name>
<feature type="compositionally biased region" description="Basic and acidic residues" evidence="2">
    <location>
        <begin position="880"/>
        <end position="921"/>
    </location>
</feature>
<evidence type="ECO:0000313" key="5">
    <source>
        <dbReference type="Proteomes" id="UP000286045"/>
    </source>
</evidence>
<dbReference type="Pfam" id="PF24883">
    <property type="entry name" value="NPHP3_N"/>
    <property type="match status" value="1"/>
</dbReference>
<dbReference type="PANTHER" id="PTHR10039:SF5">
    <property type="entry name" value="NACHT DOMAIN-CONTAINING PROTEIN"/>
    <property type="match status" value="1"/>
</dbReference>
<evidence type="ECO:0000259" key="3">
    <source>
        <dbReference type="Pfam" id="PF24883"/>
    </source>
</evidence>
<organism evidence="4 5">
    <name type="scientific">Xylaria grammica</name>
    <dbReference type="NCBI Taxonomy" id="363999"/>
    <lineage>
        <taxon>Eukaryota</taxon>
        <taxon>Fungi</taxon>
        <taxon>Dikarya</taxon>
        <taxon>Ascomycota</taxon>
        <taxon>Pezizomycotina</taxon>
        <taxon>Sordariomycetes</taxon>
        <taxon>Xylariomycetidae</taxon>
        <taxon>Xylariales</taxon>
        <taxon>Xylariaceae</taxon>
        <taxon>Xylaria</taxon>
    </lineage>
</organism>
<feature type="region of interest" description="Disordered" evidence="2">
    <location>
        <begin position="945"/>
        <end position="979"/>
    </location>
</feature>
<feature type="domain" description="Nephrocystin 3-like N-terminal" evidence="3">
    <location>
        <begin position="271"/>
        <end position="450"/>
    </location>
</feature>
<evidence type="ECO:0000256" key="2">
    <source>
        <dbReference type="SAM" id="MobiDB-lite"/>
    </source>
</evidence>
<keyword evidence="1" id="KW-0677">Repeat</keyword>